<feature type="transmembrane region" description="Helical" evidence="5">
    <location>
        <begin position="139"/>
        <end position="159"/>
    </location>
</feature>
<dbReference type="GO" id="GO:0006457">
    <property type="term" value="P:protein folding"/>
    <property type="evidence" value="ECO:0007669"/>
    <property type="project" value="InterPro"/>
</dbReference>
<name>A0A918S8G3_9HYPH</name>
<dbReference type="Gene3D" id="1.20.1550.10">
    <property type="entry name" value="DsbB-like"/>
    <property type="match status" value="1"/>
</dbReference>
<dbReference type="GO" id="GO:0016020">
    <property type="term" value="C:membrane"/>
    <property type="evidence" value="ECO:0007669"/>
    <property type="project" value="UniProtKB-SubCell"/>
</dbReference>
<evidence type="ECO:0000256" key="1">
    <source>
        <dbReference type="ARBA" id="ARBA00004141"/>
    </source>
</evidence>
<accession>A0A918S8G3</accession>
<dbReference type="InterPro" id="IPR023380">
    <property type="entry name" value="DsbB-like_sf"/>
</dbReference>
<proteinExistence type="predicted"/>
<feature type="transmembrane region" description="Helical" evidence="5">
    <location>
        <begin position="45"/>
        <end position="63"/>
    </location>
</feature>
<dbReference type="GO" id="GO:0015035">
    <property type="term" value="F:protein-disulfide reductase activity"/>
    <property type="evidence" value="ECO:0007669"/>
    <property type="project" value="InterPro"/>
</dbReference>
<keyword evidence="4 5" id="KW-0472">Membrane</keyword>
<gene>
    <name evidence="6" type="ORF">GCM10007989_22340</name>
</gene>
<evidence type="ECO:0000313" key="6">
    <source>
        <dbReference type="EMBL" id="GHA26137.1"/>
    </source>
</evidence>
<comment type="subcellular location">
    <subcellularLocation>
        <location evidence="1">Membrane</location>
        <topology evidence="1">Multi-pass membrane protein</topology>
    </subcellularLocation>
</comment>
<dbReference type="RefSeq" id="WP_189425753.1">
    <property type="nucleotide sequence ID" value="NZ_BMZE01000002.1"/>
</dbReference>
<keyword evidence="7" id="KW-1185">Reference proteome</keyword>
<dbReference type="PIRSF" id="PIRSF033913">
    <property type="entry name" value="S-S_format_DsbB"/>
    <property type="match status" value="1"/>
</dbReference>
<evidence type="ECO:0000256" key="2">
    <source>
        <dbReference type="ARBA" id="ARBA00022692"/>
    </source>
</evidence>
<keyword evidence="2 5" id="KW-0812">Transmembrane</keyword>
<reference evidence="6" key="1">
    <citation type="journal article" date="2014" name="Int. J. Syst. Evol. Microbiol.">
        <title>Complete genome sequence of Corynebacterium casei LMG S-19264T (=DSM 44701T), isolated from a smear-ripened cheese.</title>
        <authorList>
            <consortium name="US DOE Joint Genome Institute (JGI-PGF)"/>
            <person name="Walter F."/>
            <person name="Albersmeier A."/>
            <person name="Kalinowski J."/>
            <person name="Ruckert C."/>
        </authorList>
    </citation>
    <scope>NUCLEOTIDE SEQUENCE</scope>
    <source>
        <strain evidence="6">KCTC 32437</strain>
    </source>
</reference>
<dbReference type="SUPFAM" id="SSF158442">
    <property type="entry name" value="DsbB-like"/>
    <property type="match status" value="1"/>
</dbReference>
<evidence type="ECO:0000256" key="4">
    <source>
        <dbReference type="ARBA" id="ARBA00023136"/>
    </source>
</evidence>
<comment type="caution">
    <text evidence="6">The sequence shown here is derived from an EMBL/GenBank/DDBJ whole genome shotgun (WGS) entry which is preliminary data.</text>
</comment>
<dbReference type="InterPro" id="IPR003752">
    <property type="entry name" value="DiS_bond_form_DsbB/BdbC"/>
</dbReference>
<evidence type="ECO:0000256" key="5">
    <source>
        <dbReference type="SAM" id="Phobius"/>
    </source>
</evidence>
<dbReference type="EMBL" id="BMZE01000002">
    <property type="protein sequence ID" value="GHA26137.1"/>
    <property type="molecule type" value="Genomic_DNA"/>
</dbReference>
<keyword evidence="3 5" id="KW-1133">Transmembrane helix</keyword>
<organism evidence="6 7">
    <name type="scientific">Devosia pacifica</name>
    <dbReference type="NCBI Taxonomy" id="1335967"/>
    <lineage>
        <taxon>Bacteria</taxon>
        <taxon>Pseudomonadati</taxon>
        <taxon>Pseudomonadota</taxon>
        <taxon>Alphaproteobacteria</taxon>
        <taxon>Hyphomicrobiales</taxon>
        <taxon>Devosiaceae</taxon>
        <taxon>Devosia</taxon>
    </lineage>
</organism>
<dbReference type="Proteomes" id="UP000646579">
    <property type="component" value="Unassembled WGS sequence"/>
</dbReference>
<reference evidence="6" key="2">
    <citation type="submission" date="2020-09" db="EMBL/GenBank/DDBJ databases">
        <authorList>
            <person name="Sun Q."/>
            <person name="Kim S."/>
        </authorList>
    </citation>
    <scope>NUCLEOTIDE SEQUENCE</scope>
    <source>
        <strain evidence="6">KCTC 32437</strain>
    </source>
</reference>
<evidence type="ECO:0000256" key="3">
    <source>
        <dbReference type="ARBA" id="ARBA00022989"/>
    </source>
</evidence>
<sequence length="163" mass="17433">MTTLRARQLAAIAFLIGLAAILGALASQYIGGLEPCELCYEQRLPYYWGLPLLGVALLLWPRAPQPVRTLALALVAAIFAYGTWLGGYHAGVEWGWWPGPTSCTGVGEAISFDALGDLNSARVVPCDQVQFRFLGLSLAGYNVLASAAVTILVAAAAIIDWRR</sequence>
<protein>
    <submittedName>
        <fullName evidence="6">Disulfide bond formation protein DsbB</fullName>
    </submittedName>
</protein>
<dbReference type="Pfam" id="PF02600">
    <property type="entry name" value="DsbB"/>
    <property type="match status" value="1"/>
</dbReference>
<evidence type="ECO:0000313" key="7">
    <source>
        <dbReference type="Proteomes" id="UP000646579"/>
    </source>
</evidence>
<feature type="transmembrane region" description="Helical" evidence="5">
    <location>
        <begin position="70"/>
        <end position="90"/>
    </location>
</feature>
<dbReference type="InterPro" id="IPR024199">
    <property type="entry name" value="Uncharacterised_DsbB"/>
</dbReference>
<dbReference type="AlphaFoldDB" id="A0A918S8G3"/>